<dbReference type="GO" id="GO:0005840">
    <property type="term" value="C:ribosome"/>
    <property type="evidence" value="ECO:0007669"/>
    <property type="project" value="UniProtKB-KW"/>
</dbReference>
<dbReference type="AlphaFoldDB" id="A0A380H8I6"/>
<keyword evidence="2" id="KW-0687">Ribonucleoprotein</keyword>
<name>A0A380H8I6_9STAP</name>
<accession>A0A380H8I6</accession>
<organism evidence="2 3">
    <name type="scientific">Staphylococcus saccharolyticus</name>
    <dbReference type="NCBI Taxonomy" id="33028"/>
    <lineage>
        <taxon>Bacteria</taxon>
        <taxon>Bacillati</taxon>
        <taxon>Bacillota</taxon>
        <taxon>Bacilli</taxon>
        <taxon>Bacillales</taxon>
        <taxon>Staphylococcaceae</taxon>
        <taxon>Staphylococcus</taxon>
    </lineage>
</organism>
<dbReference type="SUPFAM" id="SSF55315">
    <property type="entry name" value="L30e-like"/>
    <property type="match status" value="1"/>
</dbReference>
<evidence type="ECO:0000313" key="2">
    <source>
        <dbReference type="EMBL" id="SUM72197.1"/>
    </source>
</evidence>
<dbReference type="EMBL" id="UHDZ01000001">
    <property type="protein sequence ID" value="SUM72197.1"/>
    <property type="molecule type" value="Genomic_DNA"/>
</dbReference>
<dbReference type="GeneID" id="63936225"/>
<keyword evidence="3" id="KW-1185">Reference proteome</keyword>
<dbReference type="InterPro" id="IPR004038">
    <property type="entry name" value="Ribosomal_eL8/eL30/eS12/Gad45"/>
</dbReference>
<evidence type="ECO:0000313" key="3">
    <source>
        <dbReference type="Proteomes" id="UP000255425"/>
    </source>
</evidence>
<keyword evidence="2" id="KW-0689">Ribosomal protein</keyword>
<reference evidence="2 3" key="1">
    <citation type="submission" date="2018-06" db="EMBL/GenBank/DDBJ databases">
        <authorList>
            <consortium name="Pathogen Informatics"/>
            <person name="Doyle S."/>
        </authorList>
    </citation>
    <scope>NUCLEOTIDE SEQUENCE [LARGE SCALE GENOMIC DNA]</scope>
    <source>
        <strain evidence="2 3">NCTC11807</strain>
    </source>
</reference>
<dbReference type="RefSeq" id="WP_115313477.1">
    <property type="nucleotide sequence ID" value="NZ_CP066042.1"/>
</dbReference>
<gene>
    <name evidence="2" type="ORF">NCTC11807_01788</name>
</gene>
<dbReference type="InterPro" id="IPR029064">
    <property type="entry name" value="Ribosomal_eL30-like_sf"/>
</dbReference>
<dbReference type="Proteomes" id="UP000255425">
    <property type="component" value="Unassembled WGS sequence"/>
</dbReference>
<dbReference type="Pfam" id="PF01248">
    <property type="entry name" value="Ribosomal_L7Ae"/>
    <property type="match status" value="1"/>
</dbReference>
<proteinExistence type="predicted"/>
<feature type="domain" description="Ribosomal protein eL8/eL30/eS12/Gadd45" evidence="1">
    <location>
        <begin position="5"/>
        <end position="95"/>
    </location>
</feature>
<evidence type="ECO:0000259" key="1">
    <source>
        <dbReference type="Pfam" id="PF01248"/>
    </source>
</evidence>
<dbReference type="Gene3D" id="3.30.1330.30">
    <property type="match status" value="1"/>
</dbReference>
<protein>
    <submittedName>
        <fullName evidence="2">Ribosomal protein L7AE family protein</fullName>
    </submittedName>
</protein>
<sequence length="105" mass="11738">MTQDHIYNLLGLAMRAGKVKSGESVLLNDIKKKQIKLVIIATDASENTQKLMNNKCVSNQIPLREFGTRTELGIAIGKSERVNIGITDNGFSKKLLSMIDEYRKE</sequence>